<reference evidence="1" key="1">
    <citation type="submission" date="2017-05" db="EMBL/GenBank/DDBJ databases">
        <title>The Genome Sequence of Enterococcus sp. 9D6_DIV0238.</title>
        <authorList>
            <consortium name="The Broad Institute Genomics Platform"/>
            <consortium name="The Broad Institute Genomic Center for Infectious Diseases"/>
            <person name="Earl A."/>
            <person name="Manson A."/>
            <person name="Schwartman J."/>
            <person name="Gilmore M."/>
            <person name="Abouelleil A."/>
            <person name="Cao P."/>
            <person name="Chapman S."/>
            <person name="Cusick C."/>
            <person name="Shea T."/>
            <person name="Young S."/>
            <person name="Neafsey D."/>
            <person name="Nusbaum C."/>
            <person name="Birren B."/>
        </authorList>
    </citation>
    <scope>NUCLEOTIDE SEQUENCE [LARGE SCALE GENOMIC DNA]</scope>
    <source>
        <strain evidence="1">9D6_DIV0238</strain>
    </source>
</reference>
<keyword evidence="3" id="KW-1185">Reference proteome</keyword>
<reference evidence="2" key="2">
    <citation type="submission" date="2017-05" db="EMBL/GenBank/DDBJ databases">
        <authorList>
            <consortium name="The Broad Institute Genomics Platform"/>
            <consortium name="The Broad Institute Genomic Center for Infectious Diseases"/>
            <person name="Earl A."/>
            <person name="Manson A."/>
            <person name="Schwartman J."/>
            <person name="Gilmore M."/>
            <person name="Abouelleil A."/>
            <person name="Cao P."/>
            <person name="Chapman S."/>
            <person name="Cusick C."/>
            <person name="Shea T."/>
            <person name="Young S."/>
            <person name="Neafsey D."/>
            <person name="Nusbaum C."/>
            <person name="Birren B."/>
        </authorList>
    </citation>
    <scope>NUCLEOTIDE SEQUENCE</scope>
    <source>
        <strain evidence="2">9D6_DIV0238</strain>
    </source>
</reference>
<dbReference type="SUPFAM" id="SSF53474">
    <property type="entry name" value="alpha/beta-Hydrolases"/>
    <property type="match status" value="1"/>
</dbReference>
<reference evidence="2" key="3">
    <citation type="submission" date="2024-03" db="EMBL/GenBank/DDBJ databases">
        <title>The Genome Sequence of Enterococcus sp. DIV0238c.</title>
        <authorList>
            <consortium name="The Broad Institute Genomics Platform"/>
            <consortium name="The Broad Institute Microbial Omics Core"/>
            <consortium name="The Broad Institute Genomic Center for Infectious Diseases"/>
            <person name="Earl A."/>
            <person name="Manson A."/>
            <person name="Gilmore M."/>
            <person name="Schwartman J."/>
            <person name="Shea T."/>
            <person name="Abouelleil A."/>
            <person name="Cao P."/>
            <person name="Chapman S."/>
            <person name="Cusick C."/>
            <person name="Young S."/>
            <person name="Neafsey D."/>
            <person name="Nusbaum C."/>
            <person name="Birren B."/>
        </authorList>
    </citation>
    <scope>NUCLEOTIDE SEQUENCE</scope>
    <source>
        <strain evidence="2">9D6_DIV0238</strain>
    </source>
</reference>
<sequence>MSKYEVKDKGIKKDTEATSAVSTISYEVENALLNNIPLKEVQGQIDTLQEKGKFPSNLQLVDAFYDSKTSSSGVAFLDNNTGKVVVGFAGTNFDNGFFGEGSKDVGQWGNIAFKGDGPSSAYFDASNKFMNDLKANGYDIDTVTGHSLGGRNGTIMGMAHNVPNIILYNSAPLMNVLTSVPTKGNLSNAKELEKLLSGYKGNIIYFVSEDDPLNKVSGIGGSVYPGKIIVIKNGKAHEITGFLTKKEQEFIRQHTPDLNKIYIAQQKVQTDTRSKLKALDVLRAKLLKSGGGLSASEEIYLDASEALILTQGMSKTLQIEIDDIKKMYREAKKDSDKLWTDTLKTADSIGSTLHQGEVLDSLSGGGATEPIVRIEPKEEYEQKISELSSIQQEYYELIGQIQSSINKQVETDQELARQIGG</sequence>
<name>A0A200J918_9ENTE</name>
<evidence type="ECO:0000313" key="2">
    <source>
        <dbReference type="EMBL" id="WYJ93146.1"/>
    </source>
</evidence>
<evidence type="ECO:0008006" key="4">
    <source>
        <dbReference type="Google" id="ProtNLM"/>
    </source>
</evidence>
<accession>A0A200J918</accession>
<organism evidence="1">
    <name type="scientific">Candidatus Enterococcus dunnyi</name>
    <dbReference type="NCBI Taxonomy" id="1834192"/>
    <lineage>
        <taxon>Bacteria</taxon>
        <taxon>Bacillati</taxon>
        <taxon>Bacillota</taxon>
        <taxon>Bacilli</taxon>
        <taxon>Lactobacillales</taxon>
        <taxon>Enterococcaceae</taxon>
        <taxon>Enterococcus</taxon>
    </lineage>
</organism>
<dbReference type="Proteomes" id="UP000196151">
    <property type="component" value="Chromosome"/>
</dbReference>
<dbReference type="ESTHER" id="9ente-a0a200j918">
    <property type="family name" value="T7SS-TslA"/>
</dbReference>
<dbReference type="AlphaFoldDB" id="A0A200J918"/>
<dbReference type="EMBL" id="CP147246">
    <property type="protein sequence ID" value="WYJ93146.1"/>
    <property type="molecule type" value="Genomic_DNA"/>
</dbReference>
<evidence type="ECO:0000313" key="3">
    <source>
        <dbReference type="Proteomes" id="UP000196151"/>
    </source>
</evidence>
<dbReference type="Gene3D" id="3.40.50.1820">
    <property type="entry name" value="alpha/beta hydrolase"/>
    <property type="match status" value="1"/>
</dbReference>
<dbReference type="RefSeq" id="WP_087641492.1">
    <property type="nucleotide sequence ID" value="NZ_CP147246.1"/>
</dbReference>
<proteinExistence type="predicted"/>
<dbReference type="OrthoDB" id="2413412at2"/>
<protein>
    <recommendedName>
        <fullName evidence="4">Fungal lipase-like domain-containing protein</fullName>
    </recommendedName>
</protein>
<dbReference type="InterPro" id="IPR029058">
    <property type="entry name" value="AB_hydrolase_fold"/>
</dbReference>
<dbReference type="EMBL" id="NIBQ01000002">
    <property type="protein sequence ID" value="OUZ33723.1"/>
    <property type="molecule type" value="Genomic_DNA"/>
</dbReference>
<gene>
    <name evidence="2" type="ORF">A5889_000641</name>
    <name evidence="1" type="ORF">A5889_002439</name>
</gene>
<evidence type="ECO:0000313" key="1">
    <source>
        <dbReference type="EMBL" id="OUZ33723.1"/>
    </source>
</evidence>